<feature type="region of interest" description="Disordered" evidence="1">
    <location>
        <begin position="1"/>
        <end position="116"/>
    </location>
</feature>
<feature type="compositionally biased region" description="Polar residues" evidence="1">
    <location>
        <begin position="64"/>
        <end position="76"/>
    </location>
</feature>
<organism evidence="2 3">
    <name type="scientific">Lepraria neglecta</name>
    <dbReference type="NCBI Taxonomy" id="209136"/>
    <lineage>
        <taxon>Eukaryota</taxon>
        <taxon>Fungi</taxon>
        <taxon>Dikarya</taxon>
        <taxon>Ascomycota</taxon>
        <taxon>Pezizomycotina</taxon>
        <taxon>Lecanoromycetes</taxon>
        <taxon>OSLEUM clade</taxon>
        <taxon>Lecanoromycetidae</taxon>
        <taxon>Lecanorales</taxon>
        <taxon>Lecanorineae</taxon>
        <taxon>Stereocaulaceae</taxon>
        <taxon>Lepraria</taxon>
    </lineage>
</organism>
<comment type="caution">
    <text evidence="2">The sequence shown here is derived from an EMBL/GenBank/DDBJ whole genome shotgun (WGS) entry which is preliminary data.</text>
</comment>
<dbReference type="AlphaFoldDB" id="A0AAE0DJH6"/>
<evidence type="ECO:0000256" key="1">
    <source>
        <dbReference type="SAM" id="MobiDB-lite"/>
    </source>
</evidence>
<proteinExistence type="predicted"/>
<accession>A0AAE0DJH6</accession>
<dbReference type="EMBL" id="JASNWA010000008">
    <property type="protein sequence ID" value="KAK3171911.1"/>
    <property type="molecule type" value="Genomic_DNA"/>
</dbReference>
<protein>
    <submittedName>
        <fullName evidence="2">Uncharacterized protein</fullName>
    </submittedName>
</protein>
<feature type="compositionally biased region" description="Polar residues" evidence="1">
    <location>
        <begin position="1"/>
        <end position="13"/>
    </location>
</feature>
<evidence type="ECO:0000313" key="3">
    <source>
        <dbReference type="Proteomes" id="UP001276659"/>
    </source>
</evidence>
<keyword evidence="3" id="KW-1185">Reference proteome</keyword>
<sequence length="148" mass="16229">MPRNTQNSRSSACDSHPAEASAPQRRARSRRGVSFSDEQTAAAVAGRAEQEKRKAEEKQTTQQPYSSYGGYTTQQYVLPPQAPSPTPAPRALSNPPGPPVQAAQRSSPIGPRNEEDDIIEGFWKAIDKDLPDGLVRGLKDNLKEFKQQ</sequence>
<dbReference type="Proteomes" id="UP001276659">
    <property type="component" value="Unassembled WGS sequence"/>
</dbReference>
<reference evidence="2" key="1">
    <citation type="submission" date="2022-11" db="EMBL/GenBank/DDBJ databases">
        <title>Chromosomal genome sequence assembly and mating type (MAT) locus characterization of the leprose asexual lichenized fungus Lepraria neglecta (Nyl.) Erichsen.</title>
        <authorList>
            <person name="Allen J.L."/>
            <person name="Pfeffer B."/>
        </authorList>
    </citation>
    <scope>NUCLEOTIDE SEQUENCE</scope>
    <source>
        <strain evidence="2">Allen 5258</strain>
    </source>
</reference>
<feature type="compositionally biased region" description="Basic and acidic residues" evidence="1">
    <location>
        <begin position="48"/>
        <end position="59"/>
    </location>
</feature>
<gene>
    <name evidence="2" type="ORF">OEA41_003995</name>
</gene>
<evidence type="ECO:0000313" key="2">
    <source>
        <dbReference type="EMBL" id="KAK3171911.1"/>
    </source>
</evidence>
<name>A0AAE0DJH6_9LECA</name>